<keyword evidence="1" id="KW-0472">Membrane</keyword>
<feature type="transmembrane region" description="Helical" evidence="1">
    <location>
        <begin position="120"/>
        <end position="145"/>
    </location>
</feature>
<evidence type="ECO:0000313" key="2">
    <source>
        <dbReference type="EMBL" id="VVC03852.1"/>
    </source>
</evidence>
<organism evidence="2 3">
    <name type="scientific">Candidatus Bilamarchaeum dharawalense</name>
    <dbReference type="NCBI Taxonomy" id="2885759"/>
    <lineage>
        <taxon>Archaea</taxon>
        <taxon>Candidatus Micrarchaeota</taxon>
        <taxon>Candidatus Micrarchaeia</taxon>
        <taxon>Candidatus Anstonellales</taxon>
        <taxon>Candidatus Bilamarchaeaceae</taxon>
        <taxon>Candidatus Bilamarchaeum</taxon>
    </lineage>
</organism>
<protein>
    <recommendedName>
        <fullName evidence="4">Glycerophosphoryl diester phosphodiesterase membrane domain-containing protein</fullName>
    </recommendedName>
</protein>
<dbReference type="Pfam" id="PF24400">
    <property type="entry name" value="DUF7544"/>
    <property type="match status" value="1"/>
</dbReference>
<feature type="transmembrane region" description="Helical" evidence="1">
    <location>
        <begin position="29"/>
        <end position="53"/>
    </location>
</feature>
<dbReference type="Proteomes" id="UP000789941">
    <property type="component" value="Unassembled WGS sequence"/>
</dbReference>
<evidence type="ECO:0000256" key="1">
    <source>
        <dbReference type="SAM" id="Phobius"/>
    </source>
</evidence>
<keyword evidence="1" id="KW-1133">Transmembrane helix</keyword>
<evidence type="ECO:0000313" key="3">
    <source>
        <dbReference type="Proteomes" id="UP000789941"/>
    </source>
</evidence>
<sequence>MGFDFIGNSFNESINLLKSDFSDIFKGFFIIQFLALVVLVLGFGLAIAPYFLLLPAGTSLGAGGVLGLGLIFIVVSIIVIILAVIFSKVIASSSYNLVDSKYKKEPFGMIGQIGANIVPYVFYFIVNLVITLIILGPFYAVYFFISTGSELAASDSSGAGLGMYMAGTLIGLVLRGIITIIASILGLFIQFAIFEVIVARKGVIESFKRSFDLVKANLLETVLFSFVLSLISSVIIFVVLVIVVIVAIIMAVVFGLGAAMLSASLGAAYGVLVLIVLAIAGVIALMILAALTALQDIIEIPAQYSYWKQISK</sequence>
<feature type="transmembrane region" description="Helical" evidence="1">
    <location>
        <begin position="180"/>
        <end position="200"/>
    </location>
</feature>
<dbReference type="InterPro" id="IPR055966">
    <property type="entry name" value="DUF7544"/>
</dbReference>
<evidence type="ECO:0008006" key="4">
    <source>
        <dbReference type="Google" id="ProtNLM"/>
    </source>
</evidence>
<feature type="transmembrane region" description="Helical" evidence="1">
    <location>
        <begin position="266"/>
        <end position="294"/>
    </location>
</feature>
<gene>
    <name evidence="2" type="ORF">LFW2832_00578</name>
</gene>
<feature type="transmembrane region" description="Helical" evidence="1">
    <location>
        <begin position="221"/>
        <end position="254"/>
    </location>
</feature>
<feature type="transmembrane region" description="Helical" evidence="1">
    <location>
        <begin position="65"/>
        <end position="86"/>
    </location>
</feature>
<dbReference type="EMBL" id="CABMJJ010000009">
    <property type="protein sequence ID" value="VVC03852.1"/>
    <property type="molecule type" value="Genomic_DNA"/>
</dbReference>
<proteinExistence type="predicted"/>
<reference evidence="2 3" key="1">
    <citation type="submission" date="2019-08" db="EMBL/GenBank/DDBJ databases">
        <authorList>
            <person name="Vazquez-Campos X."/>
        </authorList>
    </citation>
    <scope>NUCLEOTIDE SEQUENCE [LARGE SCALE GENOMIC DNA]</scope>
    <source>
        <strain evidence="2">LFW-283_2</strain>
    </source>
</reference>
<name>A0A5E4LUW2_9ARCH</name>
<accession>A0A5E4LUW2</accession>
<keyword evidence="1" id="KW-0812">Transmembrane</keyword>
<comment type="caution">
    <text evidence="2">The sequence shown here is derived from an EMBL/GenBank/DDBJ whole genome shotgun (WGS) entry which is preliminary data.</text>
</comment>
<dbReference type="AlphaFoldDB" id="A0A5E4LUW2"/>